<evidence type="ECO:0000313" key="1">
    <source>
        <dbReference type="EMBL" id="MDR6404775.1"/>
    </source>
</evidence>
<evidence type="ECO:0008006" key="3">
    <source>
        <dbReference type="Google" id="ProtNLM"/>
    </source>
</evidence>
<protein>
    <recommendedName>
        <fullName evidence="3">Thioredoxin-like protein</fullName>
    </recommendedName>
</protein>
<dbReference type="EMBL" id="JAVDQS010000003">
    <property type="protein sequence ID" value="MDR6404775.1"/>
    <property type="molecule type" value="Genomic_DNA"/>
</dbReference>
<evidence type="ECO:0000313" key="2">
    <source>
        <dbReference type="Proteomes" id="UP001184853"/>
    </source>
</evidence>
<keyword evidence="2" id="KW-1185">Reference proteome</keyword>
<dbReference type="InterPro" id="IPR036249">
    <property type="entry name" value="Thioredoxin-like_sf"/>
</dbReference>
<dbReference type="Pfam" id="PF14595">
    <property type="entry name" value="Thioredoxin_9"/>
    <property type="match status" value="1"/>
</dbReference>
<comment type="caution">
    <text evidence="1">The sequence shown here is derived from an EMBL/GenBank/DDBJ whole genome shotgun (WGS) entry which is preliminary data.</text>
</comment>
<dbReference type="RefSeq" id="WP_062162051.1">
    <property type="nucleotide sequence ID" value="NZ_JAVDQS010000003.1"/>
</dbReference>
<gene>
    <name evidence="1" type="ORF">J2781_001695</name>
</gene>
<dbReference type="SUPFAM" id="SSF52833">
    <property type="entry name" value="Thioredoxin-like"/>
    <property type="match status" value="1"/>
</dbReference>
<dbReference type="Proteomes" id="UP001184853">
    <property type="component" value="Unassembled WGS sequence"/>
</dbReference>
<name>A0ABU1LDZ6_9FLAO</name>
<dbReference type="Gene3D" id="3.40.30.10">
    <property type="entry name" value="Glutaredoxin"/>
    <property type="match status" value="1"/>
</dbReference>
<proteinExistence type="predicted"/>
<sequence>MLQAYWKKGISFESYINRIQDTAQIQVENEGLISEYLLSIERAERIISNYTPDPQQEEKFIRKDFNGNILIIAEGWCGDCSQSVPVIKQFFGNKNPIKILYRDENPDLMQLFLTNGNEAVPIVIFLDASCNVLTHWGPRTKHGLELLSKFRDDPESYPKEIFMKDLHEYYENNNGYDIVEEILETL</sequence>
<accession>A0ABU1LDZ6</accession>
<organism evidence="1 2">
    <name type="scientific">Chryseobacterium geocarposphaerae</name>
    <dbReference type="NCBI Taxonomy" id="1416776"/>
    <lineage>
        <taxon>Bacteria</taxon>
        <taxon>Pseudomonadati</taxon>
        <taxon>Bacteroidota</taxon>
        <taxon>Flavobacteriia</taxon>
        <taxon>Flavobacteriales</taxon>
        <taxon>Weeksellaceae</taxon>
        <taxon>Chryseobacterium group</taxon>
        <taxon>Chryseobacterium</taxon>
    </lineage>
</organism>
<reference evidence="1 2" key="1">
    <citation type="submission" date="2023-07" db="EMBL/GenBank/DDBJ databases">
        <title>Sorghum-associated microbial communities from plants grown in Nebraska, USA.</title>
        <authorList>
            <person name="Schachtman D."/>
        </authorList>
    </citation>
    <scope>NUCLEOTIDE SEQUENCE [LARGE SCALE GENOMIC DNA]</scope>
    <source>
        <strain evidence="1 2">DS1709</strain>
    </source>
</reference>